<protein>
    <recommendedName>
        <fullName evidence="13">8-oxo-dGTP diphosphatase</fullName>
        <ecNumber evidence="12">3.6.1.55</ecNumber>
    </recommendedName>
    <alternativeName>
        <fullName evidence="16">7,8-dihydro-8-oxoguanine-triphosphatase</fullName>
    </alternativeName>
    <alternativeName>
        <fullName evidence="15">Mutator protein MutT</fullName>
    </alternativeName>
    <alternativeName>
        <fullName evidence="14">dGTP pyrophosphohydrolase</fullName>
    </alternativeName>
</protein>
<evidence type="ECO:0000256" key="3">
    <source>
        <dbReference type="ARBA" id="ARBA00022457"/>
    </source>
</evidence>
<keyword evidence="8" id="KW-0460">Magnesium</keyword>
<dbReference type="STRING" id="866536.Belba_2205"/>
<reference evidence="19" key="1">
    <citation type="submission" date="2012-06" db="EMBL/GenBank/DDBJ databases">
        <title>The complete genome of Belliella baltica DSM 15883.</title>
        <authorList>
            <person name="Lucas S."/>
            <person name="Copeland A."/>
            <person name="Lapidus A."/>
            <person name="Goodwin L."/>
            <person name="Pitluck S."/>
            <person name="Peters L."/>
            <person name="Mikhailova N."/>
            <person name="Davenport K."/>
            <person name="Kyrpides N."/>
            <person name="Mavromatis K."/>
            <person name="Pagani I."/>
            <person name="Ivanova N."/>
            <person name="Ovchinnikova G."/>
            <person name="Zeytun A."/>
            <person name="Detter J.C."/>
            <person name="Han C."/>
            <person name="Land M."/>
            <person name="Hauser L."/>
            <person name="Markowitz V."/>
            <person name="Cheng J.-F."/>
            <person name="Hugenholtz P."/>
            <person name="Woyke T."/>
            <person name="Wu D."/>
            <person name="Tindall B."/>
            <person name="Pomrenke H."/>
            <person name="Brambilla E."/>
            <person name="Klenk H.-P."/>
            <person name="Eisen J.A."/>
        </authorList>
    </citation>
    <scope>NUCLEOTIDE SEQUENCE [LARGE SCALE GENOMIC DNA]</scope>
    <source>
        <strain evidence="19">DSM 15883 / CIP 108006 / LMG 21964 / BA134</strain>
    </source>
</reference>
<evidence type="ECO:0000256" key="7">
    <source>
        <dbReference type="ARBA" id="ARBA00022801"/>
    </source>
</evidence>
<comment type="catalytic activity">
    <reaction evidence="11">
        <text>8-oxo-GTP + H2O = 8-oxo-GMP + diphosphate + H(+)</text>
        <dbReference type="Rhea" id="RHEA:67616"/>
        <dbReference type="ChEBI" id="CHEBI:15377"/>
        <dbReference type="ChEBI" id="CHEBI:15378"/>
        <dbReference type="ChEBI" id="CHEBI:33019"/>
        <dbReference type="ChEBI" id="CHEBI:143553"/>
        <dbReference type="ChEBI" id="CHEBI:145694"/>
    </reaction>
</comment>
<evidence type="ECO:0000256" key="15">
    <source>
        <dbReference type="ARBA" id="ARBA00041979"/>
    </source>
</evidence>
<dbReference type="CDD" id="cd03425">
    <property type="entry name" value="NUDIX_MutT_NudA_like"/>
    <property type="match status" value="1"/>
</dbReference>
<dbReference type="PROSITE" id="PS00893">
    <property type="entry name" value="NUDIX_BOX"/>
    <property type="match status" value="1"/>
</dbReference>
<dbReference type="EC" id="3.6.1.55" evidence="12"/>
<dbReference type="eggNOG" id="COG0494">
    <property type="taxonomic scope" value="Bacteria"/>
</dbReference>
<dbReference type="SUPFAM" id="SSF55811">
    <property type="entry name" value="Nudix"/>
    <property type="match status" value="1"/>
</dbReference>
<dbReference type="InterPro" id="IPR020084">
    <property type="entry name" value="NUDIX_hydrolase_CS"/>
</dbReference>
<evidence type="ECO:0000259" key="17">
    <source>
        <dbReference type="PROSITE" id="PS51462"/>
    </source>
</evidence>
<dbReference type="InterPro" id="IPR000086">
    <property type="entry name" value="NUDIX_hydrolase_dom"/>
</dbReference>
<keyword evidence="19" id="KW-1185">Reference proteome</keyword>
<evidence type="ECO:0000256" key="13">
    <source>
        <dbReference type="ARBA" id="ARBA00040794"/>
    </source>
</evidence>
<dbReference type="OrthoDB" id="9810648at2"/>
<evidence type="ECO:0000256" key="12">
    <source>
        <dbReference type="ARBA" id="ARBA00038905"/>
    </source>
</evidence>
<dbReference type="GO" id="GO:0006260">
    <property type="term" value="P:DNA replication"/>
    <property type="evidence" value="ECO:0007669"/>
    <property type="project" value="UniProtKB-KW"/>
</dbReference>
<evidence type="ECO:0000256" key="10">
    <source>
        <dbReference type="ARBA" id="ARBA00035861"/>
    </source>
</evidence>
<keyword evidence="5" id="KW-0479">Metal-binding</keyword>
<sequence length="139" mass="16365">MQSAIRVTCAIIFENKQVLCAQRSKNMSHPLLWEFPGGKIEERETESACIIREIKEELNIEINILERLESHYHTYPQKKEIELIPFICGYKSGNFKLKEHKEIRWVPICEIDQLDWAAADIPIMKFILNKYCSLQKISK</sequence>
<dbReference type="InterPro" id="IPR015797">
    <property type="entry name" value="NUDIX_hydrolase-like_dom_sf"/>
</dbReference>
<dbReference type="GO" id="GO:0035539">
    <property type="term" value="F:8-oxo-7,8-dihydrodeoxyguanosine triphosphate pyrophosphatase activity"/>
    <property type="evidence" value="ECO:0007669"/>
    <property type="project" value="UniProtKB-EC"/>
</dbReference>
<keyword evidence="6" id="KW-0227">DNA damage</keyword>
<dbReference type="GO" id="GO:0044715">
    <property type="term" value="F:8-oxo-dGDP phosphatase activity"/>
    <property type="evidence" value="ECO:0007669"/>
    <property type="project" value="TreeGrafter"/>
</dbReference>
<evidence type="ECO:0000256" key="9">
    <source>
        <dbReference type="ARBA" id="ARBA00023204"/>
    </source>
</evidence>
<evidence type="ECO:0000256" key="14">
    <source>
        <dbReference type="ARBA" id="ARBA00041592"/>
    </source>
</evidence>
<dbReference type="InterPro" id="IPR047127">
    <property type="entry name" value="MutT-like"/>
</dbReference>
<dbReference type="GO" id="GO:0044716">
    <property type="term" value="F:8-oxo-GDP phosphatase activity"/>
    <property type="evidence" value="ECO:0007669"/>
    <property type="project" value="TreeGrafter"/>
</dbReference>
<dbReference type="GO" id="GO:0046872">
    <property type="term" value="F:metal ion binding"/>
    <property type="evidence" value="ECO:0007669"/>
    <property type="project" value="UniProtKB-KW"/>
</dbReference>
<dbReference type="PROSITE" id="PS51462">
    <property type="entry name" value="NUDIX"/>
    <property type="match status" value="1"/>
</dbReference>
<keyword evidence="3" id="KW-0515">Mutator protein</keyword>
<dbReference type="GO" id="GO:0008413">
    <property type="term" value="F:8-oxo-7,8-dihydroguanosine triphosphate pyrophosphatase activity"/>
    <property type="evidence" value="ECO:0007669"/>
    <property type="project" value="TreeGrafter"/>
</dbReference>
<evidence type="ECO:0000313" key="18">
    <source>
        <dbReference type="EMBL" id="AFL84771.1"/>
    </source>
</evidence>
<evidence type="ECO:0000256" key="5">
    <source>
        <dbReference type="ARBA" id="ARBA00022723"/>
    </source>
</evidence>
<dbReference type="KEGG" id="bbd:Belba_2205"/>
<comment type="catalytic activity">
    <reaction evidence="10">
        <text>8-oxo-dGTP + H2O = 8-oxo-dGMP + diphosphate + H(+)</text>
        <dbReference type="Rhea" id="RHEA:31575"/>
        <dbReference type="ChEBI" id="CHEBI:15377"/>
        <dbReference type="ChEBI" id="CHEBI:15378"/>
        <dbReference type="ChEBI" id="CHEBI:33019"/>
        <dbReference type="ChEBI" id="CHEBI:63224"/>
        <dbReference type="ChEBI" id="CHEBI:77896"/>
        <dbReference type="EC" id="3.6.1.55"/>
    </reaction>
</comment>
<dbReference type="HOGENOM" id="CLU_037162_19_3_10"/>
<evidence type="ECO:0000256" key="11">
    <source>
        <dbReference type="ARBA" id="ARBA00036904"/>
    </source>
</evidence>
<proteinExistence type="inferred from homology"/>
<comment type="cofactor">
    <cofactor evidence="1">
        <name>Mg(2+)</name>
        <dbReference type="ChEBI" id="CHEBI:18420"/>
    </cofactor>
</comment>
<accession>I3Z6A3</accession>
<evidence type="ECO:0000256" key="2">
    <source>
        <dbReference type="ARBA" id="ARBA00005582"/>
    </source>
</evidence>
<dbReference type="Proteomes" id="UP000006050">
    <property type="component" value="Chromosome"/>
</dbReference>
<evidence type="ECO:0000256" key="4">
    <source>
        <dbReference type="ARBA" id="ARBA00022705"/>
    </source>
</evidence>
<comment type="similarity">
    <text evidence="2">Belongs to the Nudix hydrolase family.</text>
</comment>
<keyword evidence="9" id="KW-0234">DNA repair</keyword>
<evidence type="ECO:0000256" key="8">
    <source>
        <dbReference type="ARBA" id="ARBA00022842"/>
    </source>
</evidence>
<dbReference type="RefSeq" id="WP_014772730.1">
    <property type="nucleotide sequence ID" value="NC_018010.1"/>
</dbReference>
<dbReference type="Pfam" id="PF00293">
    <property type="entry name" value="NUDIX"/>
    <property type="match status" value="1"/>
</dbReference>
<dbReference type="PANTHER" id="PTHR47707">
    <property type="entry name" value="8-OXO-DGTP DIPHOSPHATASE"/>
    <property type="match status" value="1"/>
</dbReference>
<keyword evidence="4" id="KW-0235">DNA replication</keyword>
<evidence type="ECO:0000256" key="6">
    <source>
        <dbReference type="ARBA" id="ARBA00022763"/>
    </source>
</evidence>
<dbReference type="AlphaFoldDB" id="I3Z6A3"/>
<dbReference type="GO" id="GO:0006281">
    <property type="term" value="P:DNA repair"/>
    <property type="evidence" value="ECO:0007669"/>
    <property type="project" value="UniProtKB-KW"/>
</dbReference>
<keyword evidence="7" id="KW-0378">Hydrolase</keyword>
<evidence type="ECO:0000256" key="1">
    <source>
        <dbReference type="ARBA" id="ARBA00001946"/>
    </source>
</evidence>
<feature type="domain" description="Nudix hydrolase" evidence="17">
    <location>
        <begin position="3"/>
        <end position="128"/>
    </location>
</feature>
<name>I3Z6A3_BELBD</name>
<organism evidence="18 19">
    <name type="scientific">Belliella baltica (strain DSM 15883 / CIP 108006 / LMG 21964 / BA134)</name>
    <dbReference type="NCBI Taxonomy" id="866536"/>
    <lineage>
        <taxon>Bacteria</taxon>
        <taxon>Pseudomonadati</taxon>
        <taxon>Bacteroidota</taxon>
        <taxon>Cytophagia</taxon>
        <taxon>Cytophagales</taxon>
        <taxon>Cyclobacteriaceae</taxon>
        <taxon>Belliella</taxon>
    </lineage>
</organism>
<gene>
    <name evidence="18" type="ordered locus">Belba_2205</name>
</gene>
<evidence type="ECO:0000313" key="19">
    <source>
        <dbReference type="Proteomes" id="UP000006050"/>
    </source>
</evidence>
<dbReference type="Gene3D" id="3.90.79.10">
    <property type="entry name" value="Nucleoside Triphosphate Pyrophosphohydrolase"/>
    <property type="match status" value="1"/>
</dbReference>
<dbReference type="EMBL" id="CP003281">
    <property type="protein sequence ID" value="AFL84771.1"/>
    <property type="molecule type" value="Genomic_DNA"/>
</dbReference>
<evidence type="ECO:0000256" key="16">
    <source>
        <dbReference type="ARBA" id="ARBA00042798"/>
    </source>
</evidence>
<dbReference type="PANTHER" id="PTHR47707:SF1">
    <property type="entry name" value="NUDIX HYDROLASE FAMILY PROTEIN"/>
    <property type="match status" value="1"/>
</dbReference>